<evidence type="ECO:0000259" key="15">
    <source>
        <dbReference type="Pfam" id="PF01602"/>
    </source>
</evidence>
<dbReference type="GO" id="GO:0009306">
    <property type="term" value="P:protein secretion"/>
    <property type="evidence" value="ECO:0007669"/>
    <property type="project" value="TreeGrafter"/>
</dbReference>
<keyword evidence="5" id="KW-0597">Phosphoprotein</keyword>
<dbReference type="SUPFAM" id="SSF49348">
    <property type="entry name" value="Clathrin adaptor appendage domain"/>
    <property type="match status" value="1"/>
</dbReference>
<feature type="domain" description="Coatomer subunit gamma C-terminal" evidence="17">
    <location>
        <begin position="801"/>
        <end position="911"/>
    </location>
</feature>
<dbReference type="GO" id="GO:0006886">
    <property type="term" value="P:intracellular protein transport"/>
    <property type="evidence" value="ECO:0007669"/>
    <property type="project" value="InterPro"/>
</dbReference>
<dbReference type="InterPro" id="IPR037067">
    <property type="entry name" value="Coatomer_gsu_app_sf"/>
</dbReference>
<dbReference type="Gene3D" id="2.60.40.1480">
    <property type="entry name" value="Coatomer, gamma subunit, appendage domain"/>
    <property type="match status" value="1"/>
</dbReference>
<dbReference type="InterPro" id="IPR013041">
    <property type="entry name" value="Clathrin_app_Ig-like_sf"/>
</dbReference>
<name>A0A1Q5UQG8_9EURO</name>
<dbReference type="InterPro" id="IPR009028">
    <property type="entry name" value="Coatomer/calthrin_app_sub_C"/>
</dbReference>
<dbReference type="InterPro" id="IPR002553">
    <property type="entry name" value="Clathrin/coatomer_adapt-like_N"/>
</dbReference>
<feature type="domain" description="Coatomer gamma subunit appendage Ig-like subdomain" evidence="16">
    <location>
        <begin position="650"/>
        <end position="799"/>
    </location>
</feature>
<accession>A0A1Q5UQG8</accession>
<evidence type="ECO:0000256" key="9">
    <source>
        <dbReference type="ARBA" id="ARBA00023034"/>
    </source>
</evidence>
<dbReference type="Proteomes" id="UP000186955">
    <property type="component" value="Unassembled WGS sequence"/>
</dbReference>
<dbReference type="GO" id="GO:0030126">
    <property type="term" value="C:COPI vesicle coat"/>
    <property type="evidence" value="ECO:0007669"/>
    <property type="project" value="InterPro"/>
</dbReference>
<dbReference type="AlphaFoldDB" id="A0A1Q5UQG8"/>
<dbReference type="InterPro" id="IPR013040">
    <property type="entry name" value="Coatomer_gsu_app_Ig-like_dom"/>
</dbReference>
<evidence type="ECO:0000313" key="19">
    <source>
        <dbReference type="Proteomes" id="UP000186955"/>
    </source>
</evidence>
<keyword evidence="8 13" id="KW-0653">Protein transport</keyword>
<dbReference type="Pfam" id="PF08752">
    <property type="entry name" value="COP-gamma_platf"/>
    <property type="match status" value="1"/>
</dbReference>
<comment type="subunit">
    <text evidence="13">Oligomeric complex.</text>
</comment>
<dbReference type="GO" id="GO:0005783">
    <property type="term" value="C:endoplasmic reticulum"/>
    <property type="evidence" value="ECO:0007669"/>
    <property type="project" value="TreeGrafter"/>
</dbReference>
<gene>
    <name evidence="18" type="ORF">PENSUB_11469</name>
</gene>
<feature type="compositionally biased region" description="Basic and acidic residues" evidence="14">
    <location>
        <begin position="913"/>
        <end position="925"/>
    </location>
</feature>
<evidence type="ECO:0000259" key="16">
    <source>
        <dbReference type="Pfam" id="PF08752"/>
    </source>
</evidence>
<dbReference type="PANTHER" id="PTHR10261:SF0">
    <property type="entry name" value="COATOMER SUBUNIT GAMMA-2"/>
    <property type="match status" value="1"/>
</dbReference>
<dbReference type="STRING" id="1316194.A0A1Q5UQG8"/>
<dbReference type="InterPro" id="IPR011989">
    <property type="entry name" value="ARM-like"/>
</dbReference>
<evidence type="ECO:0000256" key="7">
    <source>
        <dbReference type="ARBA" id="ARBA00022892"/>
    </source>
</evidence>
<proteinExistence type="inferred from homology"/>
<comment type="subcellular location">
    <subcellularLocation>
        <location evidence="13">Cytoplasm</location>
    </subcellularLocation>
    <subcellularLocation>
        <location evidence="1 13">Golgi apparatus membrane</location>
        <topology evidence="1 13">Peripheral membrane protein</topology>
        <orientation evidence="1 13">Cytoplasmic side</orientation>
    </subcellularLocation>
    <subcellularLocation>
        <location evidence="13">Cytoplasmic vesicle</location>
        <location evidence="13">COPI-coated vesicle membrane</location>
        <topology evidence="13">Peripheral membrane protein</topology>
        <orientation evidence="13">Cytoplasmic side</orientation>
    </subcellularLocation>
</comment>
<comment type="caution">
    <text evidence="18">The sequence shown here is derived from an EMBL/GenBank/DDBJ whole genome shotgun (WGS) entry which is preliminary data.</text>
</comment>
<organism evidence="18 19">
    <name type="scientific">Penicillium subrubescens</name>
    <dbReference type="NCBI Taxonomy" id="1316194"/>
    <lineage>
        <taxon>Eukaryota</taxon>
        <taxon>Fungi</taxon>
        <taxon>Dikarya</taxon>
        <taxon>Ascomycota</taxon>
        <taxon>Pezizomycotina</taxon>
        <taxon>Eurotiomycetes</taxon>
        <taxon>Eurotiomycetidae</taxon>
        <taxon>Eurotiales</taxon>
        <taxon>Aspergillaceae</taxon>
        <taxon>Penicillium</taxon>
    </lineage>
</organism>
<keyword evidence="9 13" id="KW-0333">Golgi apparatus</keyword>
<evidence type="ECO:0000256" key="12">
    <source>
        <dbReference type="ARBA" id="ARBA00025536"/>
    </source>
</evidence>
<dbReference type="Pfam" id="PF01602">
    <property type="entry name" value="Adaptin_N"/>
    <property type="match status" value="1"/>
</dbReference>
<dbReference type="FunFam" id="3.30.310.10:FF:000008">
    <property type="entry name" value="Coatomer subunit gamma"/>
    <property type="match status" value="1"/>
</dbReference>
<evidence type="ECO:0000256" key="5">
    <source>
        <dbReference type="ARBA" id="ARBA00022553"/>
    </source>
</evidence>
<dbReference type="InterPro" id="IPR016024">
    <property type="entry name" value="ARM-type_fold"/>
</dbReference>
<evidence type="ECO:0000256" key="11">
    <source>
        <dbReference type="ARBA" id="ARBA00023329"/>
    </source>
</evidence>
<comment type="function">
    <text evidence="12 13">The coatomer is a cytosolic protein complex that binds to dilysine motifs and reversibly associates with Golgi non-clathrin-coated vesicles, which further mediate biosynthetic protein transport from the ER, via the Golgi up to the trans Golgi network. Coatomer complex is required for budding from Golgi membranes, and is essential for the retrograde Golgi-to-ER transport of dilysine-tagged proteins.</text>
</comment>
<dbReference type="FunFam" id="1.25.10.10:FF:000046">
    <property type="entry name" value="Coatomer subunit gamma"/>
    <property type="match status" value="1"/>
</dbReference>
<dbReference type="SUPFAM" id="SSF48371">
    <property type="entry name" value="ARM repeat"/>
    <property type="match status" value="1"/>
</dbReference>
<dbReference type="GO" id="GO:0006888">
    <property type="term" value="P:endoplasmic reticulum to Golgi vesicle-mediated transport"/>
    <property type="evidence" value="ECO:0007669"/>
    <property type="project" value="TreeGrafter"/>
</dbReference>
<comment type="similarity">
    <text evidence="2 13">Belongs to the COPG family.</text>
</comment>
<feature type="region of interest" description="Disordered" evidence="14">
    <location>
        <begin position="910"/>
        <end position="973"/>
    </location>
</feature>
<evidence type="ECO:0000256" key="6">
    <source>
        <dbReference type="ARBA" id="ARBA00022737"/>
    </source>
</evidence>
<keyword evidence="7 13" id="KW-0931">ER-Golgi transport</keyword>
<keyword evidence="19" id="KW-1185">Reference proteome</keyword>
<keyword evidence="4 13" id="KW-0963">Cytoplasm</keyword>
<evidence type="ECO:0000256" key="2">
    <source>
        <dbReference type="ARBA" id="ARBA00010720"/>
    </source>
</evidence>
<dbReference type="EMBL" id="MNBE01000071">
    <property type="protein sequence ID" value="OKP14711.1"/>
    <property type="molecule type" value="Genomic_DNA"/>
</dbReference>
<dbReference type="FunFam" id="1.25.10.10:FF:000071">
    <property type="entry name" value="Coatomer subunit gamma"/>
    <property type="match status" value="1"/>
</dbReference>
<feature type="domain" description="Clathrin/coatomer adaptor adaptin-like N-terminal" evidence="15">
    <location>
        <begin position="21"/>
        <end position="556"/>
    </location>
</feature>
<dbReference type="PANTHER" id="PTHR10261">
    <property type="entry name" value="COATOMER SUBUNIT GAMMA"/>
    <property type="match status" value="1"/>
</dbReference>
<dbReference type="Gene3D" id="3.30.310.10">
    <property type="entry name" value="TATA-Binding Protein"/>
    <property type="match status" value="1"/>
</dbReference>
<evidence type="ECO:0000256" key="3">
    <source>
        <dbReference type="ARBA" id="ARBA00022448"/>
    </source>
</evidence>
<dbReference type="GO" id="GO:0000139">
    <property type="term" value="C:Golgi membrane"/>
    <property type="evidence" value="ECO:0007669"/>
    <property type="project" value="UniProtKB-SubCell"/>
</dbReference>
<keyword evidence="11 13" id="KW-0968">Cytoplasmic vesicle</keyword>
<evidence type="ECO:0000256" key="4">
    <source>
        <dbReference type="ARBA" id="ARBA00022490"/>
    </source>
</evidence>
<dbReference type="FunFam" id="2.60.40.1480:FF:000001">
    <property type="entry name" value="Coatomer subunit gamma"/>
    <property type="match status" value="1"/>
</dbReference>
<dbReference type="Gene3D" id="1.25.10.10">
    <property type="entry name" value="Leucine-rich Repeat Variant"/>
    <property type="match status" value="2"/>
</dbReference>
<keyword evidence="10 13" id="KW-0472">Membrane</keyword>
<dbReference type="GO" id="GO:0006891">
    <property type="term" value="P:intra-Golgi vesicle-mediated transport"/>
    <property type="evidence" value="ECO:0007669"/>
    <property type="project" value="TreeGrafter"/>
</dbReference>
<dbReference type="InterPro" id="IPR017106">
    <property type="entry name" value="Coatomer_gsu"/>
</dbReference>
<evidence type="ECO:0000256" key="14">
    <source>
        <dbReference type="SAM" id="MobiDB-lite"/>
    </source>
</evidence>
<reference evidence="18 19" key="1">
    <citation type="submission" date="2016-10" db="EMBL/GenBank/DDBJ databases">
        <title>Genome sequence of the ascomycete fungus Penicillium subrubescens.</title>
        <authorList>
            <person name="De Vries R.P."/>
            <person name="Peng M."/>
            <person name="Dilokpimol A."/>
            <person name="Hilden K."/>
            <person name="Makela M.R."/>
            <person name="Grigoriev I."/>
            <person name="Riley R."/>
            <person name="Granchi Z."/>
        </authorList>
    </citation>
    <scope>NUCLEOTIDE SEQUENCE [LARGE SCALE GENOMIC DNA]</scope>
    <source>
        <strain evidence="18 19">CBS 132785</strain>
    </source>
</reference>
<evidence type="ECO:0000313" key="18">
    <source>
        <dbReference type="EMBL" id="OKP14711.1"/>
    </source>
</evidence>
<dbReference type="InterPro" id="IPR032154">
    <property type="entry name" value="Coatomer_g_Cpla"/>
</dbReference>
<evidence type="ECO:0000256" key="13">
    <source>
        <dbReference type="PIRNR" id="PIRNR037093"/>
    </source>
</evidence>
<keyword evidence="6" id="KW-0677">Repeat</keyword>
<evidence type="ECO:0000256" key="10">
    <source>
        <dbReference type="ARBA" id="ARBA00023136"/>
    </source>
</evidence>
<dbReference type="InterPro" id="IPR012295">
    <property type="entry name" value="TBP_dom_sf"/>
</dbReference>
<evidence type="ECO:0000256" key="1">
    <source>
        <dbReference type="ARBA" id="ARBA00004255"/>
    </source>
</evidence>
<dbReference type="PIRSF" id="PIRSF037093">
    <property type="entry name" value="Coatomer_gamma_subunit"/>
    <property type="match status" value="1"/>
</dbReference>
<dbReference type="Pfam" id="PF16381">
    <property type="entry name" value="Coatomer_g_Cpla"/>
    <property type="match status" value="1"/>
</dbReference>
<dbReference type="GO" id="GO:0005793">
    <property type="term" value="C:endoplasmic reticulum-Golgi intermediate compartment"/>
    <property type="evidence" value="ECO:0007669"/>
    <property type="project" value="TreeGrafter"/>
</dbReference>
<evidence type="ECO:0000256" key="8">
    <source>
        <dbReference type="ARBA" id="ARBA00022927"/>
    </source>
</evidence>
<dbReference type="SUPFAM" id="SSF55711">
    <property type="entry name" value="Subdomain of clathrin and coatomer appendage domain"/>
    <property type="match status" value="1"/>
</dbReference>
<evidence type="ECO:0000259" key="17">
    <source>
        <dbReference type="Pfam" id="PF16381"/>
    </source>
</evidence>
<dbReference type="GO" id="GO:0005198">
    <property type="term" value="F:structural molecule activity"/>
    <property type="evidence" value="ECO:0007669"/>
    <property type="project" value="InterPro"/>
</dbReference>
<protein>
    <recommendedName>
        <fullName evidence="13">Coatomer subunit gamma</fullName>
    </recommendedName>
</protein>
<sequence>MSYMKKDEDADQVMIKLDRTSVFQDARLFNSSPISPRTCRTLLTKIAVLMFTGEQFPTNEATTLFFGISKLFQNKDPSLRQMVYLILKELANTAEDVIMSTSIIMKDTAVGSDVLYRANAIRALCRIIDGSTVQGIERLIKTAIVDKTPSVSSAALVSSYHLLPIARDVVRRWQSETQEAASGSKQSSGFLGFSSSSQAHAISQSNFMTQYHAIGLLYQMRSHDRMALVKMVQQYGAAGVVKSPAALLLLVRLAAKLAEEDAGLRKPMMQMLDGWLRHKHEMVNFEAAKAICDMRDVTDAEASQAVHVLQLFLSSPRSITKFAAIRILHNFASFKPHVVNVCNPDIESLISNSNRSIATFAITTLLKTGNEASVDRLMKQISGFMADITDEFKITIVEAIRTLCLKFPSKQAGMLTFLSGILRDEGGYEFKRTVVESMFDLIKFVPESKEEALAHLCEFIEDCEFTKLSVRVLHLLGVEGPKTSHPTKYIRYIYNRVVLENAIVRAAAVTALAKFGVGQKDPEVKSSVQVLLTRCVDDTDDEVRDRAALNLRLMSAEDETASAFIKNDSMYSLSTFEHQLVMYVTSNDKQTFAAAFDVSTVPVVSHEQALAEERTKKLTTATPTLKAPSVGPPKGKANGVAEAASAAATQKYAEQLLQHPDIKEYGALLKSSVPVELTESETEYVVTAVKHVFKENIVVQYDIKNTLPDTVLENVTVIASPSEDDVLEDDFIIPAPKLSPNEPGVVYVAFKKLGGEHSVPIASFTNILKFTSKEIEPTTGEPEESGYDDEYQVEDLELTGSDYVIPTFAGSFDHVWEQTGANGEEESETLQLSNMKGIADATEQLISALSLQPLEGTDVALNNSTHTLKLFGKTVSGGRVASLIKMAYSSKSGVTTKITVRAEEEGVAAALKSGDDDNGRGRGEQADGPADATDEPLQGVGVSADAELLVDAQARAGVEEKEDEGEDPDQKTN</sequence>
<keyword evidence="3 13" id="KW-0813">Transport</keyword>